<sequence length="336" mass="35226">MNRVVAASALATLVLVAGCEDDERVPATPEALAAVALEHADVEPTLVEGSSEGGDVRASIRFDEGQQLLSVGAQDDGTEADEGCEGRGTCAVVETDAGDVGLYWEDEEPEEDPGIVVVTFATGDGLNIAYYAGDRVTGDPRDLDLGVDVDEMVAIVTDERFGTSTTREMTEVDVPGWAEDPGGLTPRTIAHELTLLHQTVHKLAAYEVDASAYGDGSIGATLELDDDITLTGYHVPDADQADLCPTGWVCEPGAEDGVLTGKPRGQVNDFAGTSPLRLLVAVVDGDGHASVVVREGPTLAGYDPTESMVRVAGLIPDHARIDADDLAEIGAIWDER</sequence>
<dbReference type="EMBL" id="PYXZ01000003">
    <property type="protein sequence ID" value="PUA81218.1"/>
    <property type="molecule type" value="Genomic_DNA"/>
</dbReference>
<evidence type="ECO:0000313" key="2">
    <source>
        <dbReference type="Proteomes" id="UP000244867"/>
    </source>
</evidence>
<evidence type="ECO:0008006" key="3">
    <source>
        <dbReference type="Google" id="ProtNLM"/>
    </source>
</evidence>
<accession>A0A2R7YXU7</accession>
<dbReference type="PROSITE" id="PS51257">
    <property type="entry name" value="PROKAR_LIPOPROTEIN"/>
    <property type="match status" value="1"/>
</dbReference>
<evidence type="ECO:0000313" key="1">
    <source>
        <dbReference type="EMBL" id="PUA81218.1"/>
    </source>
</evidence>
<organism evidence="1 2">
    <name type="scientific">Nocardioides currus</name>
    <dbReference type="NCBI Taxonomy" id="2133958"/>
    <lineage>
        <taxon>Bacteria</taxon>
        <taxon>Bacillati</taxon>
        <taxon>Actinomycetota</taxon>
        <taxon>Actinomycetes</taxon>
        <taxon>Propionibacteriales</taxon>
        <taxon>Nocardioidaceae</taxon>
        <taxon>Nocardioides</taxon>
    </lineage>
</organism>
<dbReference type="OrthoDB" id="3761723at2"/>
<dbReference type="AlphaFoldDB" id="A0A2R7YXU7"/>
<protein>
    <recommendedName>
        <fullName evidence="3">Lipoprotein</fullName>
    </recommendedName>
</protein>
<reference evidence="1 2" key="1">
    <citation type="submission" date="2018-03" db="EMBL/GenBank/DDBJ databases">
        <authorList>
            <person name="Keele B.F."/>
        </authorList>
    </citation>
    <scope>NUCLEOTIDE SEQUENCE [LARGE SCALE GENOMIC DNA]</scope>
    <source>
        <strain evidence="1 2">IB-3</strain>
    </source>
</reference>
<dbReference type="Proteomes" id="UP000244867">
    <property type="component" value="Unassembled WGS sequence"/>
</dbReference>
<keyword evidence="2" id="KW-1185">Reference proteome</keyword>
<gene>
    <name evidence="1" type="ORF">C7S10_09270</name>
</gene>
<name>A0A2R7YXU7_9ACTN</name>
<comment type="caution">
    <text evidence="1">The sequence shown here is derived from an EMBL/GenBank/DDBJ whole genome shotgun (WGS) entry which is preliminary data.</text>
</comment>
<dbReference type="RefSeq" id="WP_108344159.1">
    <property type="nucleotide sequence ID" value="NZ_PYXZ01000003.1"/>
</dbReference>
<proteinExistence type="predicted"/>